<name>A0ABD0PWB8_CIRMR</name>
<keyword evidence="3" id="KW-1185">Reference proteome</keyword>
<proteinExistence type="predicted"/>
<evidence type="ECO:0000313" key="3">
    <source>
        <dbReference type="Proteomes" id="UP001529510"/>
    </source>
</evidence>
<dbReference type="PANTHER" id="PTHR31640">
    <property type="entry name" value="TRANSMEMBRANE PROTEIN KIAA1109"/>
    <property type="match status" value="1"/>
</dbReference>
<evidence type="ECO:0000259" key="1">
    <source>
        <dbReference type="Pfam" id="PF25040"/>
    </source>
</evidence>
<reference evidence="2 3" key="1">
    <citation type="submission" date="2024-05" db="EMBL/GenBank/DDBJ databases">
        <title>Genome sequencing and assembly of Indian major carp, Cirrhinus mrigala (Hamilton, 1822).</title>
        <authorList>
            <person name="Mohindra V."/>
            <person name="Chowdhury L.M."/>
            <person name="Lal K."/>
            <person name="Jena J.K."/>
        </authorList>
    </citation>
    <scope>NUCLEOTIDE SEQUENCE [LARGE SCALE GENOMIC DNA]</scope>
    <source>
        <strain evidence="2">CM1030</strain>
        <tissue evidence="2">Blood</tissue>
    </source>
</reference>
<dbReference type="PANTHER" id="PTHR31640:SF1">
    <property type="entry name" value="BRIDGE-LIKE LIPID TRANSFER PROTEIN FAMILY MEMBER 1"/>
    <property type="match status" value="1"/>
</dbReference>
<evidence type="ECO:0000313" key="2">
    <source>
        <dbReference type="EMBL" id="KAL0177723.1"/>
    </source>
</evidence>
<sequence length="162" mass="18228">MPELNLLRNVDANNSESGAAAKSSSLLSGFRGASSYNHETETIFALPKMQLQFKSIHVQDPEEPSLSDANSKPKVECSVVTEFTDHICVTMDAELIMFLHDLVSAYLKEKEKALFAPRIFAPTAQQDESSSETKEKEEGVNYTTVDWREFLCNTWHLEPTLR</sequence>
<feature type="domain" description="Bridge-like lipid transfer protein family member 1 C-terminal" evidence="1">
    <location>
        <begin position="3"/>
        <end position="162"/>
    </location>
</feature>
<gene>
    <name evidence="2" type="ORF">M9458_026617</name>
</gene>
<dbReference type="Pfam" id="PF25040">
    <property type="entry name" value="BLTP1_C"/>
    <property type="match status" value="1"/>
</dbReference>
<dbReference type="Proteomes" id="UP001529510">
    <property type="component" value="Unassembled WGS sequence"/>
</dbReference>
<comment type="caution">
    <text evidence="2">The sequence shown here is derived from an EMBL/GenBank/DDBJ whole genome shotgun (WGS) entry which is preliminary data.</text>
</comment>
<accession>A0ABD0PWB8</accession>
<protein>
    <recommendedName>
        <fullName evidence="1">Bridge-like lipid transfer protein family member 1 C-terminal domain-containing protein</fullName>
    </recommendedName>
</protein>
<dbReference type="InterPro" id="IPR056742">
    <property type="entry name" value="BLTP1_C"/>
</dbReference>
<dbReference type="EMBL" id="JAMKFB020000013">
    <property type="protein sequence ID" value="KAL0177723.1"/>
    <property type="molecule type" value="Genomic_DNA"/>
</dbReference>
<dbReference type="AlphaFoldDB" id="A0ABD0PWB8"/>
<dbReference type="InterPro" id="IPR033616">
    <property type="entry name" value="BLTP1"/>
</dbReference>
<organism evidence="2 3">
    <name type="scientific">Cirrhinus mrigala</name>
    <name type="common">Mrigala</name>
    <dbReference type="NCBI Taxonomy" id="683832"/>
    <lineage>
        <taxon>Eukaryota</taxon>
        <taxon>Metazoa</taxon>
        <taxon>Chordata</taxon>
        <taxon>Craniata</taxon>
        <taxon>Vertebrata</taxon>
        <taxon>Euteleostomi</taxon>
        <taxon>Actinopterygii</taxon>
        <taxon>Neopterygii</taxon>
        <taxon>Teleostei</taxon>
        <taxon>Ostariophysi</taxon>
        <taxon>Cypriniformes</taxon>
        <taxon>Cyprinidae</taxon>
        <taxon>Labeoninae</taxon>
        <taxon>Labeonini</taxon>
        <taxon>Cirrhinus</taxon>
    </lineage>
</organism>